<evidence type="ECO:0000256" key="1">
    <source>
        <dbReference type="ARBA" id="ARBA00022475"/>
    </source>
</evidence>
<feature type="domain" description="POTRA" evidence="9">
    <location>
        <begin position="124"/>
        <end position="176"/>
    </location>
</feature>
<evidence type="ECO:0000256" key="6">
    <source>
        <dbReference type="SAM" id="MobiDB-lite"/>
    </source>
</evidence>
<dbReference type="RefSeq" id="WP_380620689.1">
    <property type="nucleotide sequence ID" value="NZ_JBHSDK010000015.1"/>
</dbReference>
<keyword evidence="2 10" id="KW-0132">Cell division</keyword>
<feature type="transmembrane region" description="Helical" evidence="7">
    <location>
        <begin position="86"/>
        <end position="108"/>
    </location>
</feature>
<name>A0ABV8TYM2_9ACTN</name>
<comment type="caution">
    <text evidence="10">The sequence shown here is derived from an EMBL/GenBank/DDBJ whole genome shotgun (WGS) entry which is preliminary data.</text>
</comment>
<dbReference type="Pfam" id="PF08478">
    <property type="entry name" value="POTRA_1"/>
    <property type="match status" value="1"/>
</dbReference>
<dbReference type="InterPro" id="IPR005548">
    <property type="entry name" value="Cell_div_FtsQ/DivIB_C"/>
</dbReference>
<evidence type="ECO:0000313" key="10">
    <source>
        <dbReference type="EMBL" id="MFC4335631.1"/>
    </source>
</evidence>
<evidence type="ECO:0000256" key="3">
    <source>
        <dbReference type="ARBA" id="ARBA00022692"/>
    </source>
</evidence>
<evidence type="ECO:0000256" key="2">
    <source>
        <dbReference type="ARBA" id="ARBA00022618"/>
    </source>
</evidence>
<evidence type="ECO:0000259" key="9">
    <source>
        <dbReference type="Pfam" id="PF08478"/>
    </source>
</evidence>
<keyword evidence="4 7" id="KW-1133">Transmembrane helix</keyword>
<evidence type="ECO:0000256" key="4">
    <source>
        <dbReference type="ARBA" id="ARBA00022989"/>
    </source>
</evidence>
<proteinExistence type="predicted"/>
<feature type="region of interest" description="Disordered" evidence="6">
    <location>
        <begin position="19"/>
        <end position="64"/>
    </location>
</feature>
<feature type="compositionally biased region" description="Low complexity" evidence="6">
    <location>
        <begin position="53"/>
        <end position="64"/>
    </location>
</feature>
<keyword evidence="11" id="KW-1185">Reference proteome</keyword>
<dbReference type="GO" id="GO:0051301">
    <property type="term" value="P:cell division"/>
    <property type="evidence" value="ECO:0007669"/>
    <property type="project" value="UniProtKB-KW"/>
</dbReference>
<evidence type="ECO:0000313" key="11">
    <source>
        <dbReference type="Proteomes" id="UP001595823"/>
    </source>
</evidence>
<dbReference type="PANTHER" id="PTHR37820:SF1">
    <property type="entry name" value="CELL DIVISION PROTEIN FTSQ"/>
    <property type="match status" value="1"/>
</dbReference>
<organism evidence="10 11">
    <name type="scientific">Salininema proteolyticum</name>
    <dbReference type="NCBI Taxonomy" id="1607685"/>
    <lineage>
        <taxon>Bacteria</taxon>
        <taxon>Bacillati</taxon>
        <taxon>Actinomycetota</taxon>
        <taxon>Actinomycetes</taxon>
        <taxon>Glycomycetales</taxon>
        <taxon>Glycomycetaceae</taxon>
        <taxon>Salininema</taxon>
    </lineage>
</organism>
<accession>A0ABV8TYM2</accession>
<dbReference type="Pfam" id="PF03799">
    <property type="entry name" value="FtsQ_DivIB_C"/>
    <property type="match status" value="1"/>
</dbReference>
<dbReference type="InterPro" id="IPR013685">
    <property type="entry name" value="POTRA_FtsQ_type"/>
</dbReference>
<dbReference type="EMBL" id="JBHSDK010000015">
    <property type="protein sequence ID" value="MFC4335631.1"/>
    <property type="molecule type" value="Genomic_DNA"/>
</dbReference>
<keyword evidence="3 7" id="KW-0812">Transmembrane</keyword>
<dbReference type="PANTHER" id="PTHR37820">
    <property type="entry name" value="CELL DIVISION PROTEIN DIVIB"/>
    <property type="match status" value="1"/>
</dbReference>
<gene>
    <name evidence="10" type="ORF">ACFPET_10510</name>
</gene>
<keyword evidence="5" id="KW-0131">Cell cycle</keyword>
<dbReference type="Proteomes" id="UP001595823">
    <property type="component" value="Unassembled WGS sequence"/>
</dbReference>
<keyword evidence="1" id="KW-1003">Cell membrane</keyword>
<evidence type="ECO:0000256" key="7">
    <source>
        <dbReference type="SAM" id="Phobius"/>
    </source>
</evidence>
<protein>
    <submittedName>
        <fullName evidence="10">Cell division protein FtsQ/DivIB</fullName>
    </submittedName>
</protein>
<reference evidence="11" key="1">
    <citation type="journal article" date="2019" name="Int. J. Syst. Evol. Microbiol.">
        <title>The Global Catalogue of Microorganisms (GCM) 10K type strain sequencing project: providing services to taxonomists for standard genome sequencing and annotation.</title>
        <authorList>
            <consortium name="The Broad Institute Genomics Platform"/>
            <consortium name="The Broad Institute Genome Sequencing Center for Infectious Disease"/>
            <person name="Wu L."/>
            <person name="Ma J."/>
        </authorList>
    </citation>
    <scope>NUCLEOTIDE SEQUENCE [LARGE SCALE GENOMIC DNA]</scope>
    <source>
        <strain evidence="11">IBRC-M 10908</strain>
    </source>
</reference>
<feature type="domain" description="Cell division protein FtsQ/DivIB C-terminal" evidence="8">
    <location>
        <begin position="186"/>
        <end position="282"/>
    </location>
</feature>
<sequence length="301" mass="31866">MSRRESLLRRAAAAPAQLLRFRPSQRSEINSSSGDSEPAESERPEIPSEVDSAEPPAVDAPAAARPTAAFSAALRRTRAALPSRRTMGWSAAGAAALAGGTAAALLFLPAFTVDEIEVRGGEGEDVERIVSRYEGRNLFRLNAGELAAELAALPRVESARVTRAFPDSVAIKVAEREPFLAVRGEDGFIMVDDHGVAFASDTADSAAPWSVAIESVADAEAAAGPLLGILRELPPGIADEVETVQVTAYGAATFTLTGERTIRWGDDSENEIKSRVSLALLEEGHRKVDVSAPRAPTVSRR</sequence>
<evidence type="ECO:0000256" key="5">
    <source>
        <dbReference type="ARBA" id="ARBA00023306"/>
    </source>
</evidence>
<dbReference type="Gene3D" id="3.10.20.310">
    <property type="entry name" value="membrane protein fhac"/>
    <property type="match status" value="1"/>
</dbReference>
<evidence type="ECO:0000259" key="8">
    <source>
        <dbReference type="Pfam" id="PF03799"/>
    </source>
</evidence>
<feature type="compositionally biased region" description="Polar residues" evidence="6">
    <location>
        <begin position="24"/>
        <end position="35"/>
    </location>
</feature>
<dbReference type="InterPro" id="IPR050487">
    <property type="entry name" value="FtsQ_DivIB"/>
</dbReference>
<keyword evidence="7" id="KW-0472">Membrane</keyword>